<dbReference type="Proteomes" id="UP000228934">
    <property type="component" value="Unassembled WGS sequence"/>
</dbReference>
<keyword evidence="3" id="KW-1185">Reference proteome</keyword>
<reference evidence="3" key="1">
    <citation type="journal article" date="2017" name="Nat. Commun.">
        <title>The North American bullfrog draft genome provides insight into hormonal regulation of long noncoding RNA.</title>
        <authorList>
            <person name="Hammond S.A."/>
            <person name="Warren R.L."/>
            <person name="Vandervalk B.P."/>
            <person name="Kucuk E."/>
            <person name="Khan H."/>
            <person name="Gibb E.A."/>
            <person name="Pandoh P."/>
            <person name="Kirk H."/>
            <person name="Zhao Y."/>
            <person name="Jones M."/>
            <person name="Mungall A.J."/>
            <person name="Coope R."/>
            <person name="Pleasance S."/>
            <person name="Moore R.A."/>
            <person name="Holt R.A."/>
            <person name="Round J.M."/>
            <person name="Ohora S."/>
            <person name="Walle B.V."/>
            <person name="Veldhoen N."/>
            <person name="Helbing C.C."/>
            <person name="Birol I."/>
        </authorList>
    </citation>
    <scope>NUCLEOTIDE SEQUENCE [LARGE SCALE GENOMIC DNA]</scope>
</reference>
<evidence type="ECO:0000256" key="1">
    <source>
        <dbReference type="SAM" id="MobiDB-lite"/>
    </source>
</evidence>
<feature type="region of interest" description="Disordered" evidence="1">
    <location>
        <begin position="1"/>
        <end position="45"/>
    </location>
</feature>
<dbReference type="AlphaFoldDB" id="A0A2G9RPZ5"/>
<accession>A0A2G9RPZ5</accession>
<feature type="compositionally biased region" description="Basic and acidic residues" evidence="1">
    <location>
        <begin position="24"/>
        <end position="38"/>
    </location>
</feature>
<dbReference type="EMBL" id="KV935423">
    <property type="protein sequence ID" value="PIO29979.1"/>
    <property type="molecule type" value="Genomic_DNA"/>
</dbReference>
<proteinExistence type="predicted"/>
<evidence type="ECO:0000313" key="2">
    <source>
        <dbReference type="EMBL" id="PIO29979.1"/>
    </source>
</evidence>
<name>A0A2G9RPZ5_AQUCT</name>
<gene>
    <name evidence="2" type="ORF">AB205_0066110</name>
</gene>
<sequence>MESPLSGTDSSDEDLGNAGGDGVYPEREVSASCEESHMDTNSAEQECRMNIETAEQEGHMNSETAGVFSKWKTLLDDRMLVTVILLGLW</sequence>
<evidence type="ECO:0000313" key="3">
    <source>
        <dbReference type="Proteomes" id="UP000228934"/>
    </source>
</evidence>
<protein>
    <submittedName>
        <fullName evidence="2">Uncharacterized protein</fullName>
    </submittedName>
</protein>
<organism evidence="2 3">
    <name type="scientific">Aquarana catesbeiana</name>
    <name type="common">American bullfrog</name>
    <name type="synonym">Rana catesbeiana</name>
    <dbReference type="NCBI Taxonomy" id="8400"/>
    <lineage>
        <taxon>Eukaryota</taxon>
        <taxon>Metazoa</taxon>
        <taxon>Chordata</taxon>
        <taxon>Craniata</taxon>
        <taxon>Vertebrata</taxon>
        <taxon>Euteleostomi</taxon>
        <taxon>Amphibia</taxon>
        <taxon>Batrachia</taxon>
        <taxon>Anura</taxon>
        <taxon>Neobatrachia</taxon>
        <taxon>Ranoidea</taxon>
        <taxon>Ranidae</taxon>
        <taxon>Aquarana</taxon>
    </lineage>
</organism>